<gene>
    <name evidence="2" type="ORF">AMJ52_03545</name>
</gene>
<dbReference type="AlphaFoldDB" id="A0A0S7YFN9"/>
<accession>A0A0S7YFN9</accession>
<evidence type="ECO:0000259" key="1">
    <source>
        <dbReference type="Pfam" id="PF13649"/>
    </source>
</evidence>
<dbReference type="PANTHER" id="PTHR43591">
    <property type="entry name" value="METHYLTRANSFERASE"/>
    <property type="match status" value="1"/>
</dbReference>
<evidence type="ECO:0000313" key="2">
    <source>
        <dbReference type="EMBL" id="KPJ73601.1"/>
    </source>
</evidence>
<name>A0A0S7YFN9_UNCT6</name>
<dbReference type="SUPFAM" id="SSF53335">
    <property type="entry name" value="S-adenosyl-L-methionine-dependent methyltransferases"/>
    <property type="match status" value="1"/>
</dbReference>
<dbReference type="InterPro" id="IPR041698">
    <property type="entry name" value="Methyltransf_25"/>
</dbReference>
<dbReference type="InterPro" id="IPR029063">
    <property type="entry name" value="SAM-dependent_MTases_sf"/>
</dbReference>
<proteinExistence type="predicted"/>
<dbReference type="CDD" id="cd02440">
    <property type="entry name" value="AdoMet_MTases"/>
    <property type="match status" value="1"/>
</dbReference>
<evidence type="ECO:0000313" key="3">
    <source>
        <dbReference type="Proteomes" id="UP000051012"/>
    </source>
</evidence>
<dbReference type="Gene3D" id="3.40.50.150">
    <property type="entry name" value="Vaccinia Virus protein VP39"/>
    <property type="match status" value="1"/>
</dbReference>
<dbReference type="Proteomes" id="UP000051012">
    <property type="component" value="Unassembled WGS sequence"/>
</dbReference>
<protein>
    <recommendedName>
        <fullName evidence="1">Methyltransferase domain-containing protein</fullName>
    </recommendedName>
</protein>
<organism evidence="2 3">
    <name type="scientific">candidate division TA06 bacterium DG_78</name>
    <dbReference type="NCBI Taxonomy" id="1703772"/>
    <lineage>
        <taxon>Bacteria</taxon>
        <taxon>Bacteria division TA06</taxon>
    </lineage>
</organism>
<comment type="caution">
    <text evidence="2">The sequence shown here is derived from an EMBL/GenBank/DDBJ whole genome shotgun (WGS) entry which is preliminary data.</text>
</comment>
<dbReference type="Pfam" id="PF13649">
    <property type="entry name" value="Methyltransf_25"/>
    <property type="match status" value="1"/>
</dbReference>
<reference evidence="2 3" key="1">
    <citation type="journal article" date="2015" name="Microbiome">
        <title>Genomic resolution of linkages in carbon, nitrogen, and sulfur cycling among widespread estuary sediment bacteria.</title>
        <authorList>
            <person name="Baker B.J."/>
            <person name="Lazar C.S."/>
            <person name="Teske A.P."/>
            <person name="Dick G.J."/>
        </authorList>
    </citation>
    <scope>NUCLEOTIDE SEQUENCE [LARGE SCALE GENOMIC DNA]</scope>
    <source>
        <strain evidence="2">DG_78</strain>
    </source>
</reference>
<feature type="domain" description="Methyltransferase" evidence="1">
    <location>
        <begin position="48"/>
        <end position="141"/>
    </location>
</feature>
<sequence>MKNNISPQDYWESRFKDIDPETYDFSESKPAATLAHFCDKYLKEGDTVLDVACGGGRNAHYLAQRGYTVYGIDFAKSAIEFCKKRFVRFNLSGTFKQGTMDNLAFPNDFFAGVMCMAAIDHVTTDCARRVLGEIRRVLVPGKAILLTFDHPKQDEDIIHLAEVLVDGTFKYIHGEYVGMLFRRYTDEEIELLIGKQNIISFDHTEEGARVIICK</sequence>
<dbReference type="EMBL" id="LJNI01000031">
    <property type="protein sequence ID" value="KPJ73601.1"/>
    <property type="molecule type" value="Genomic_DNA"/>
</dbReference>